<evidence type="ECO:0000313" key="3">
    <source>
        <dbReference type="Proteomes" id="UP001501752"/>
    </source>
</evidence>
<evidence type="ECO:0000313" key="2">
    <source>
        <dbReference type="EMBL" id="GAA4854098.1"/>
    </source>
</evidence>
<comment type="caution">
    <text evidence="2">The sequence shown here is derived from an EMBL/GenBank/DDBJ whole genome shotgun (WGS) entry which is preliminary data.</text>
</comment>
<keyword evidence="3" id="KW-1185">Reference proteome</keyword>
<feature type="compositionally biased region" description="Polar residues" evidence="1">
    <location>
        <begin position="29"/>
        <end position="41"/>
    </location>
</feature>
<sequence>MAVDGREVAGASFRTGGYTGLPEAELWTGFTSAGAESTLPTPRQRGRAGGVRPGENNALCNDSYTLWSKWSDEVHFLRIFTCH</sequence>
<proteinExistence type="predicted"/>
<reference evidence="3" key="1">
    <citation type="journal article" date="2019" name="Int. J. Syst. Evol. Microbiol.">
        <title>The Global Catalogue of Microorganisms (GCM) 10K type strain sequencing project: providing services to taxonomists for standard genome sequencing and annotation.</title>
        <authorList>
            <consortium name="The Broad Institute Genomics Platform"/>
            <consortium name="The Broad Institute Genome Sequencing Center for Infectious Disease"/>
            <person name="Wu L."/>
            <person name="Ma J."/>
        </authorList>
    </citation>
    <scope>NUCLEOTIDE SEQUENCE [LARGE SCALE GENOMIC DNA]</scope>
    <source>
        <strain evidence="3">JCM 13006</strain>
    </source>
</reference>
<gene>
    <name evidence="2" type="ORF">GCM10023235_34320</name>
</gene>
<evidence type="ECO:0000256" key="1">
    <source>
        <dbReference type="SAM" id="MobiDB-lite"/>
    </source>
</evidence>
<organism evidence="2 3">
    <name type="scientific">Kitasatospora terrestris</name>
    <dbReference type="NCBI Taxonomy" id="258051"/>
    <lineage>
        <taxon>Bacteria</taxon>
        <taxon>Bacillati</taxon>
        <taxon>Actinomycetota</taxon>
        <taxon>Actinomycetes</taxon>
        <taxon>Kitasatosporales</taxon>
        <taxon>Streptomycetaceae</taxon>
        <taxon>Kitasatospora</taxon>
    </lineage>
</organism>
<feature type="region of interest" description="Disordered" evidence="1">
    <location>
        <begin position="1"/>
        <end position="54"/>
    </location>
</feature>
<name>A0ABP9DNF0_9ACTN</name>
<accession>A0ABP9DNF0</accession>
<dbReference type="Proteomes" id="UP001501752">
    <property type="component" value="Unassembled WGS sequence"/>
</dbReference>
<dbReference type="EMBL" id="BAABIS010000001">
    <property type="protein sequence ID" value="GAA4854098.1"/>
    <property type="molecule type" value="Genomic_DNA"/>
</dbReference>
<protein>
    <submittedName>
        <fullName evidence="2">Uncharacterized protein</fullName>
    </submittedName>
</protein>